<keyword evidence="11" id="KW-0539">Nucleus</keyword>
<reference evidence="16 17" key="1">
    <citation type="journal article" date="2017" name="Curr. Biol.">
        <title>Genome architecture and evolution of a unichromosomal asexual nematode.</title>
        <authorList>
            <person name="Fradin H."/>
            <person name="Zegar C."/>
            <person name="Gutwein M."/>
            <person name="Lucas J."/>
            <person name="Kovtun M."/>
            <person name="Corcoran D."/>
            <person name="Baugh L.R."/>
            <person name="Kiontke K."/>
            <person name="Gunsalus K."/>
            <person name="Fitch D.H."/>
            <person name="Piano F."/>
        </authorList>
    </citation>
    <scope>NUCLEOTIDE SEQUENCE [LARGE SCALE GENOMIC DNA]</scope>
    <source>
        <strain evidence="16">PF1309</strain>
    </source>
</reference>
<dbReference type="FunFam" id="3.30.470.30:FF:000040">
    <property type="entry name" value="mRNA-capping enzyme"/>
    <property type="match status" value="1"/>
</dbReference>
<dbReference type="InterPro" id="IPR001279">
    <property type="entry name" value="Metallo-B-lactamas"/>
</dbReference>
<evidence type="ECO:0000313" key="17">
    <source>
        <dbReference type="Proteomes" id="UP000218231"/>
    </source>
</evidence>
<evidence type="ECO:0000256" key="3">
    <source>
        <dbReference type="ARBA" id="ARBA00022664"/>
    </source>
</evidence>
<keyword evidence="9" id="KW-0506">mRNA capping</keyword>
<dbReference type="InterPro" id="IPR000387">
    <property type="entry name" value="Tyr_Pase_dom"/>
</dbReference>
<feature type="compositionally biased region" description="Low complexity" evidence="13">
    <location>
        <begin position="222"/>
        <end position="236"/>
    </location>
</feature>
<keyword evidence="5" id="KW-0548">Nucleotidyltransferase</keyword>
<keyword evidence="3" id="KW-0507">mRNA processing</keyword>
<keyword evidence="7" id="KW-0378">Hydrolase</keyword>
<name>A0A2A2JZF2_9BILA</name>
<keyword evidence="8" id="KW-0904">Protein phosphatase</keyword>
<dbReference type="EC" id="2.7.7.50" evidence="2"/>
<dbReference type="AlphaFoldDB" id="A0A2A2JZF2"/>
<dbReference type="GO" id="GO:0005525">
    <property type="term" value="F:GTP binding"/>
    <property type="evidence" value="ECO:0007669"/>
    <property type="project" value="UniProtKB-KW"/>
</dbReference>
<dbReference type="Pfam" id="PF16661">
    <property type="entry name" value="Lactamase_B_6"/>
    <property type="match status" value="1"/>
</dbReference>
<dbReference type="InterPro" id="IPR020422">
    <property type="entry name" value="TYR_PHOSPHATASE_DUAL_dom"/>
</dbReference>
<dbReference type="PANTHER" id="PTHR10367:SF17">
    <property type="entry name" value="MRNA-CAPPING ENZYME"/>
    <property type="match status" value="1"/>
</dbReference>
<dbReference type="InterPro" id="IPR051029">
    <property type="entry name" value="mRNA_Capping_Enz/RNA_Phosphat"/>
</dbReference>
<keyword evidence="4" id="KW-0808">Transferase</keyword>
<dbReference type="Gene3D" id="3.90.190.10">
    <property type="entry name" value="Protein tyrosine phosphatase superfamily"/>
    <property type="match status" value="1"/>
</dbReference>
<evidence type="ECO:0000256" key="6">
    <source>
        <dbReference type="ARBA" id="ARBA00022741"/>
    </source>
</evidence>
<protein>
    <recommendedName>
        <fullName evidence="2">mRNA guanylyltransferase</fullName>
        <ecNumber evidence="2">2.7.7.50</ecNumber>
    </recommendedName>
</protein>
<dbReference type="InterPro" id="IPR012340">
    <property type="entry name" value="NA-bd_OB-fold"/>
</dbReference>
<keyword evidence="17" id="KW-1185">Reference proteome</keyword>
<dbReference type="SUPFAM" id="SSF56281">
    <property type="entry name" value="Metallo-hydrolase/oxidoreductase"/>
    <property type="match status" value="1"/>
</dbReference>
<dbReference type="OrthoDB" id="200924at2759"/>
<evidence type="ECO:0000256" key="5">
    <source>
        <dbReference type="ARBA" id="ARBA00022695"/>
    </source>
</evidence>
<dbReference type="SMART" id="SM01027">
    <property type="entry name" value="Beta-Casp"/>
    <property type="match status" value="1"/>
</dbReference>
<dbReference type="Gene3D" id="2.40.50.140">
    <property type="entry name" value="Nucleic acid-binding proteins"/>
    <property type="match status" value="1"/>
</dbReference>
<dbReference type="GO" id="GO:0004721">
    <property type="term" value="F:phosphoprotein phosphatase activity"/>
    <property type="evidence" value="ECO:0007669"/>
    <property type="project" value="UniProtKB-KW"/>
</dbReference>
<dbReference type="GO" id="GO:0004484">
    <property type="term" value="F:mRNA guanylyltransferase activity"/>
    <property type="evidence" value="ECO:0007669"/>
    <property type="project" value="UniProtKB-EC"/>
</dbReference>
<dbReference type="Pfam" id="PF03919">
    <property type="entry name" value="mRNA_cap_C"/>
    <property type="match status" value="1"/>
</dbReference>
<dbReference type="InterPro" id="IPR029021">
    <property type="entry name" value="Prot-tyrosine_phosphatase-like"/>
</dbReference>
<evidence type="ECO:0000259" key="15">
    <source>
        <dbReference type="PROSITE" id="PS50056"/>
    </source>
</evidence>
<sequence>MDARGPTLEKAQRYGLPERWLNCPKVGELVHGLFLPFKTPMCSLYDEQVVDKKKRFHAEHVFNHPNLGGKKIGLWIDLTKTDRYYSDSEVKSHGIQYCKMRLTGHGAAPTEDETNRFMRAVTEFFNDNPGKVCAIHCTHGFNRTGFLIAAYFVEQMGFAADAAVGLFAAARQPGIYKQDYIDTFVTRYGDQDDQMEAPERPNWEYGGDTAYMDDMNSVNGNAGTDSSSGDGPSTSSAGGGDEATNGTGRKPKKQFMDGRVEFATWVDDESKKAMLRGKIKDICKADKKGFPGSQPVSLDRNNIKMLAQEKYMVSWKADGMRYLVYIADENNIYAFDRDNEVFQIKGISFPHRKEPRHVQNTLVDTEMIIDVINGEERPRLLIYDIIQFEGFNLAKENFDVRFECIDKELIKPRHEAMKSGRIRQDKEPTSVRRKDFWLLSATSRLFEESFTRHLGHEVDGIIFQPVKRRYKPGRDDAVLKWKPPSHNSIDFRLQIKKFKQEGCLPEYHGYLYVQGSHEPISEMKVTKSLQPYDGRIIECRWNNMTRSWEFMRERTDKSLPNAKSTAMAVWDTMMHPISQEDLCDFIAKCAFNEKKRPMPPPQQMRGGELIDGNEQPPAQRARTSYSWNGKSPCTVLRSANISLMLDCFIDLTAINSFMPQLYTDSGRFKSTQPDGKQFGLPYLRQIRNNTYVDATPEVHPVPLDLLQMDSIDCILVSNLQSIVALPFYVIETGFRGTVYATEPIVQFGRILMEEWVEYFERHSKGESDDKWKKFSVCGKFANAPRRNPLQWRQFYSREDMEKALGLITTISFKQETPILGSVSFTAHPSGYTIGSANWMINIEGDEIAYISSASNRAMHARPAEWDGLKNADYLILTSLSLTSESPEYSLLNLCAHTVDTLRAGGNVLIPISSVGIVYDLIEVLVDKIDKTQGLSADPPCVYFISPAAKSSIAFANINAEYLRDMRQANVYVPDEPFNHSNLIKNGRLKIYSSVCDDFSKEYKRPCVVLAGHPSLRMGDAVQLLEMWSGDVANSLIVIDPDYPLNEMFGPFQGQGNIRPYYFPIETRLDYNEADKTLSQLKPKSLYIHDSFMRLPDVMPNQAPVIDLTIQYPNYMPLHYNEPFPVVSKKAKKRKITVNSEVLRNLLPAATPVDENTAMGTIQAVLDCYDDRFELMPIPKKPSLDKNQPLLGSLGIEPRYTGLLQPEKLVQALSKKRIKVLVHREKDATLLQIDEWDAAIKIYADGKKTNIRGPKEKRDQLMKIVKEQLQLLLP</sequence>
<keyword evidence="6" id="KW-0547">Nucleotide-binding</keyword>
<dbReference type="Gene3D" id="3.30.470.30">
    <property type="entry name" value="DNA ligase/mRNA capping enzyme"/>
    <property type="match status" value="1"/>
</dbReference>
<evidence type="ECO:0000256" key="4">
    <source>
        <dbReference type="ARBA" id="ARBA00022679"/>
    </source>
</evidence>
<dbReference type="FunFam" id="2.40.50.140:FF:000291">
    <property type="entry name" value="mRNA-capping enzyme"/>
    <property type="match status" value="1"/>
</dbReference>
<dbReference type="Pfam" id="PF00782">
    <property type="entry name" value="DSPc"/>
    <property type="match status" value="1"/>
</dbReference>
<dbReference type="STRING" id="2018661.A0A2A2JZF2"/>
<dbReference type="PROSITE" id="PS00383">
    <property type="entry name" value="TYR_PHOSPHATASE_1"/>
    <property type="match status" value="1"/>
</dbReference>
<dbReference type="Gene3D" id="3.60.15.10">
    <property type="entry name" value="Ribonuclease Z/Hydroxyacylglutathione hydrolase-like"/>
    <property type="match status" value="1"/>
</dbReference>
<dbReference type="CDD" id="cd07895">
    <property type="entry name" value="Adenylation_mRNA_capping"/>
    <property type="match status" value="1"/>
</dbReference>
<feature type="region of interest" description="Disordered" evidence="13">
    <location>
        <begin position="594"/>
        <end position="625"/>
    </location>
</feature>
<feature type="domain" description="Tyrosine specific protein phosphatases" evidence="15">
    <location>
        <begin position="115"/>
        <end position="182"/>
    </location>
</feature>
<evidence type="ECO:0000256" key="1">
    <source>
        <dbReference type="ARBA" id="ARBA00004123"/>
    </source>
</evidence>
<dbReference type="GO" id="GO:0005524">
    <property type="term" value="F:ATP binding"/>
    <property type="evidence" value="ECO:0007669"/>
    <property type="project" value="InterPro"/>
</dbReference>
<evidence type="ECO:0000256" key="9">
    <source>
        <dbReference type="ARBA" id="ARBA00023042"/>
    </source>
</evidence>
<evidence type="ECO:0000256" key="11">
    <source>
        <dbReference type="ARBA" id="ARBA00023242"/>
    </source>
</evidence>
<comment type="subcellular location">
    <subcellularLocation>
        <location evidence="1">Nucleus</location>
    </subcellularLocation>
</comment>
<dbReference type="Pfam" id="PF01331">
    <property type="entry name" value="mRNA_cap_enzyme"/>
    <property type="match status" value="1"/>
</dbReference>
<accession>A0A2A2JZF2</accession>
<evidence type="ECO:0000259" key="14">
    <source>
        <dbReference type="PROSITE" id="PS50054"/>
    </source>
</evidence>
<comment type="catalytic activity">
    <reaction evidence="12">
        <text>a 5'-end diphospho-ribonucleoside in mRNA + GTP + H(+) = a 5'-end (5'-triphosphoguanosine)-ribonucleoside in mRNA + diphosphate</text>
        <dbReference type="Rhea" id="RHEA:67012"/>
        <dbReference type="Rhea" id="RHEA-COMP:17165"/>
        <dbReference type="Rhea" id="RHEA-COMP:17166"/>
        <dbReference type="ChEBI" id="CHEBI:15378"/>
        <dbReference type="ChEBI" id="CHEBI:33019"/>
        <dbReference type="ChEBI" id="CHEBI:37565"/>
        <dbReference type="ChEBI" id="CHEBI:167616"/>
        <dbReference type="ChEBI" id="CHEBI:167617"/>
        <dbReference type="EC" id="2.7.7.50"/>
    </reaction>
    <physiologicalReaction direction="left-to-right" evidence="12">
        <dbReference type="Rhea" id="RHEA:67013"/>
    </physiologicalReaction>
</comment>
<evidence type="ECO:0000256" key="10">
    <source>
        <dbReference type="ARBA" id="ARBA00023134"/>
    </source>
</evidence>
<keyword evidence="10" id="KW-0342">GTP-binding</keyword>
<evidence type="ECO:0000313" key="16">
    <source>
        <dbReference type="EMBL" id="PAV67097.1"/>
    </source>
</evidence>
<dbReference type="SUPFAM" id="SSF52799">
    <property type="entry name" value="(Phosphotyrosine protein) phosphatases II"/>
    <property type="match status" value="1"/>
</dbReference>
<dbReference type="EMBL" id="LIAE01009996">
    <property type="protein sequence ID" value="PAV67097.1"/>
    <property type="molecule type" value="Genomic_DNA"/>
</dbReference>
<dbReference type="PANTHER" id="PTHR10367">
    <property type="entry name" value="MRNA-CAPPING ENZYME"/>
    <property type="match status" value="1"/>
</dbReference>
<comment type="caution">
    <text evidence="16">The sequence shown here is derived from an EMBL/GenBank/DDBJ whole genome shotgun (WGS) entry which is preliminary data.</text>
</comment>
<dbReference type="InterPro" id="IPR036866">
    <property type="entry name" value="RibonucZ/Hydroxyglut_hydro"/>
</dbReference>
<dbReference type="InterPro" id="IPR016130">
    <property type="entry name" value="Tyr_Pase_AS"/>
</dbReference>
<evidence type="ECO:0000256" key="13">
    <source>
        <dbReference type="SAM" id="MobiDB-lite"/>
    </source>
</evidence>
<dbReference type="InterPro" id="IPR022712">
    <property type="entry name" value="Beta_Casp"/>
</dbReference>
<gene>
    <name evidence="16" type="ORF">WR25_24634</name>
</gene>
<dbReference type="GO" id="GO:0005634">
    <property type="term" value="C:nucleus"/>
    <property type="evidence" value="ECO:0007669"/>
    <property type="project" value="UniProtKB-SubCell"/>
</dbReference>
<evidence type="ECO:0000256" key="7">
    <source>
        <dbReference type="ARBA" id="ARBA00022801"/>
    </source>
</evidence>
<dbReference type="SUPFAM" id="SSF56091">
    <property type="entry name" value="DNA ligase/mRNA capping enzyme, catalytic domain"/>
    <property type="match status" value="1"/>
</dbReference>
<dbReference type="Proteomes" id="UP000218231">
    <property type="component" value="Unassembled WGS sequence"/>
</dbReference>
<evidence type="ECO:0000256" key="12">
    <source>
        <dbReference type="ARBA" id="ARBA00044624"/>
    </source>
</evidence>
<feature type="domain" description="Tyrosine-protein phosphatase" evidence="14">
    <location>
        <begin position="44"/>
        <end position="194"/>
    </location>
</feature>
<evidence type="ECO:0000256" key="8">
    <source>
        <dbReference type="ARBA" id="ARBA00022912"/>
    </source>
</evidence>
<evidence type="ECO:0000256" key="2">
    <source>
        <dbReference type="ARBA" id="ARBA00012475"/>
    </source>
</evidence>
<proteinExistence type="predicted"/>
<dbReference type="GO" id="GO:0006370">
    <property type="term" value="P:7-methylguanosine mRNA capping"/>
    <property type="evidence" value="ECO:0007669"/>
    <property type="project" value="UniProtKB-KW"/>
</dbReference>
<dbReference type="PROSITE" id="PS50056">
    <property type="entry name" value="TYR_PHOSPHATASE_2"/>
    <property type="match status" value="1"/>
</dbReference>
<organism evidence="16 17">
    <name type="scientific">Diploscapter pachys</name>
    <dbReference type="NCBI Taxonomy" id="2018661"/>
    <lineage>
        <taxon>Eukaryota</taxon>
        <taxon>Metazoa</taxon>
        <taxon>Ecdysozoa</taxon>
        <taxon>Nematoda</taxon>
        <taxon>Chromadorea</taxon>
        <taxon>Rhabditida</taxon>
        <taxon>Rhabditina</taxon>
        <taxon>Rhabditomorpha</taxon>
        <taxon>Rhabditoidea</taxon>
        <taxon>Rhabditidae</taxon>
        <taxon>Diploscapter</taxon>
    </lineage>
</organism>
<dbReference type="SUPFAM" id="SSF50249">
    <property type="entry name" value="Nucleic acid-binding proteins"/>
    <property type="match status" value="1"/>
</dbReference>
<feature type="region of interest" description="Disordered" evidence="13">
    <location>
        <begin position="191"/>
        <end position="253"/>
    </location>
</feature>
<dbReference type="InterPro" id="IPR001339">
    <property type="entry name" value="mRNA_cap_enzyme_adenylation"/>
</dbReference>
<dbReference type="PROSITE" id="PS50054">
    <property type="entry name" value="TYR_PHOSPHATASE_DUAL"/>
    <property type="match status" value="1"/>
</dbReference>
<dbReference type="InterPro" id="IPR013846">
    <property type="entry name" value="mRNA_cap_enzyme_C"/>
</dbReference>
<dbReference type="InterPro" id="IPR000340">
    <property type="entry name" value="Dual-sp_phosphatase_cat-dom"/>
</dbReference>